<dbReference type="RefSeq" id="WP_238021566.1">
    <property type="nucleotide sequence ID" value="NZ_JAIFZM010000020.1"/>
</dbReference>
<reference evidence="2 3" key="1">
    <citation type="journal article" date="2022" name="Evol. Bioinform. Online">
        <title>Draft Genome Sequence of Oceanobacillus jordanicus Strain GSFE11, a Halotolerant Plant Growth-Promoting Bacterial Endophyte Isolated From the Jordan Valley.</title>
        <authorList>
            <person name="Alhindi T."/>
            <person name="Albdaiwi R."/>
        </authorList>
    </citation>
    <scope>NUCLEOTIDE SEQUENCE [LARGE SCALE GENOMIC DNA]</scope>
    <source>
        <strain evidence="2 3">GSFE11</strain>
    </source>
</reference>
<name>A0AAW5BAW1_9BACI</name>
<dbReference type="AlphaFoldDB" id="A0AAW5BAW1"/>
<feature type="transmembrane region" description="Helical" evidence="1">
    <location>
        <begin position="137"/>
        <end position="160"/>
    </location>
</feature>
<organism evidence="2 3">
    <name type="scientific">Oceanobacillus jordanicus</name>
    <dbReference type="NCBI Taxonomy" id="2867266"/>
    <lineage>
        <taxon>Bacteria</taxon>
        <taxon>Bacillati</taxon>
        <taxon>Bacillota</taxon>
        <taxon>Bacilli</taxon>
        <taxon>Bacillales</taxon>
        <taxon>Bacillaceae</taxon>
        <taxon>Oceanobacillus</taxon>
    </lineage>
</organism>
<evidence type="ECO:0000256" key="1">
    <source>
        <dbReference type="SAM" id="Phobius"/>
    </source>
</evidence>
<protein>
    <submittedName>
        <fullName evidence="2">DUF1700 domain-containing protein</fullName>
    </submittedName>
</protein>
<proteinExistence type="predicted"/>
<sequence length="186" mass="20568">MSKEAFMRKLERALVKLPVAERQDILEDFHEHFHVGMQEGKDEAEIAAALGSPNQIAKELLATYYLDRAGEESNVGNVFRAVWAVIGLGFFNLVVVLGPFIAVLGCIVGGWTVGVAFIVSPILVLLNVIIYPDTFRLFDLFASIGLTGVGLFISIGMFYATRFIVKLFIRYLSYNIKLVKGGLKHA</sequence>
<feature type="transmembrane region" description="Helical" evidence="1">
    <location>
        <begin position="111"/>
        <end position="131"/>
    </location>
</feature>
<keyword evidence="1" id="KW-0812">Transmembrane</keyword>
<keyword evidence="3" id="KW-1185">Reference proteome</keyword>
<evidence type="ECO:0000313" key="2">
    <source>
        <dbReference type="EMBL" id="MCG3420958.1"/>
    </source>
</evidence>
<keyword evidence="1" id="KW-0472">Membrane</keyword>
<feature type="transmembrane region" description="Helical" evidence="1">
    <location>
        <begin position="81"/>
        <end position="104"/>
    </location>
</feature>
<comment type="caution">
    <text evidence="2">The sequence shown here is derived from an EMBL/GenBank/DDBJ whole genome shotgun (WGS) entry which is preliminary data.</text>
</comment>
<dbReference type="Pfam" id="PF22564">
    <property type="entry name" value="HAAS"/>
    <property type="match status" value="1"/>
</dbReference>
<evidence type="ECO:0000313" key="3">
    <source>
        <dbReference type="Proteomes" id="UP001199631"/>
    </source>
</evidence>
<gene>
    <name evidence="2" type="ORF">K3T81_17565</name>
</gene>
<accession>A0AAW5BAW1</accession>
<dbReference type="Proteomes" id="UP001199631">
    <property type="component" value="Unassembled WGS sequence"/>
</dbReference>
<keyword evidence="1" id="KW-1133">Transmembrane helix</keyword>
<dbReference type="EMBL" id="JAIFZM010000020">
    <property type="protein sequence ID" value="MCG3420958.1"/>
    <property type="molecule type" value="Genomic_DNA"/>
</dbReference>